<sequence>MFAFDAVFEIRWANDITETRRFEIMCRRSALVRSAKKTTGIYVSTKRLFNSGMFRKTF</sequence>
<evidence type="ECO:0000313" key="2">
    <source>
        <dbReference type="Proteomes" id="UP000223025"/>
    </source>
</evidence>
<protein>
    <submittedName>
        <fullName evidence="1">Uncharacterized protein</fullName>
    </submittedName>
</protein>
<keyword evidence="2" id="KW-1185">Reference proteome</keyword>
<proteinExistence type="predicted"/>
<dbReference type="GeneID" id="40088691"/>
<reference evidence="1 2" key="1">
    <citation type="submission" date="2017-06" db="EMBL/GenBank/DDBJ databases">
        <authorList>
            <person name="Kim H.J."/>
            <person name="Triplett B.A."/>
        </authorList>
    </citation>
    <scope>NUCLEOTIDE SEQUENCE [LARGE SCALE GENOMIC DNA]</scope>
</reference>
<organism evidence="1 2">
    <name type="scientific">Agrobacterium phage Atu_ph07</name>
    <dbReference type="NCBI Taxonomy" id="2024264"/>
    <lineage>
        <taxon>Viruses</taxon>
        <taxon>Duplodnaviria</taxon>
        <taxon>Heunggongvirae</taxon>
        <taxon>Uroviricota</taxon>
        <taxon>Caudoviricetes</taxon>
        <taxon>Polybotosvirus</taxon>
        <taxon>Polybotosvirus Atuph07</taxon>
    </lineage>
</organism>
<accession>A0A2L0V0W0</accession>
<dbReference type="KEGG" id="vg:40088691"/>
<name>A0A2L0V0W0_9CAUD</name>
<evidence type="ECO:0000313" key="1">
    <source>
        <dbReference type="EMBL" id="AUZ95434.1"/>
    </source>
</evidence>
<dbReference type="Proteomes" id="UP000223025">
    <property type="component" value="Segment"/>
</dbReference>
<dbReference type="RefSeq" id="YP_009612353.1">
    <property type="nucleotide sequence ID" value="NC_042013.1"/>
</dbReference>
<dbReference type="EMBL" id="MF403008">
    <property type="protein sequence ID" value="AUZ95434.1"/>
    <property type="molecule type" value="Genomic_DNA"/>
</dbReference>